<dbReference type="RefSeq" id="XP_068356018.1">
    <property type="nucleotide sequence ID" value="XM_068493393.1"/>
</dbReference>
<dbReference type="GO" id="GO:0072344">
    <property type="term" value="P:rescue of stalled ribosome"/>
    <property type="evidence" value="ECO:0007669"/>
    <property type="project" value="InterPro"/>
</dbReference>
<dbReference type="InterPro" id="IPR056437">
    <property type="entry name" value="Znf-C2H2_ZNF598/HEL2"/>
</dbReference>
<evidence type="ECO:0000259" key="3">
    <source>
        <dbReference type="PROSITE" id="PS50089"/>
    </source>
</evidence>
<evidence type="ECO:0000313" key="5">
    <source>
        <dbReference type="EMBL" id="OHT02882.1"/>
    </source>
</evidence>
<dbReference type="InterPro" id="IPR044288">
    <property type="entry name" value="ZNF598/HEL2"/>
</dbReference>
<dbReference type="GO" id="GO:0043022">
    <property type="term" value="F:ribosome binding"/>
    <property type="evidence" value="ECO:0007669"/>
    <property type="project" value="TreeGrafter"/>
</dbReference>
<dbReference type="AlphaFoldDB" id="A0A1J4JVZ1"/>
<keyword evidence="1" id="KW-0862">Zinc</keyword>
<dbReference type="EMBL" id="MLAK01000849">
    <property type="protein sequence ID" value="OHT02882.1"/>
    <property type="molecule type" value="Genomic_DNA"/>
</dbReference>
<accession>A0A1J4JVZ1</accession>
<dbReference type="VEuPathDB" id="TrichDB:TRFO_06933"/>
<feature type="domain" description="C2H2-type" evidence="4">
    <location>
        <begin position="101"/>
        <end position="123"/>
    </location>
</feature>
<keyword evidence="1" id="KW-0479">Metal-binding</keyword>
<dbReference type="GO" id="GO:0008270">
    <property type="term" value="F:zinc ion binding"/>
    <property type="evidence" value="ECO:0007669"/>
    <property type="project" value="UniProtKB-KW"/>
</dbReference>
<dbReference type="PROSITE" id="PS50157">
    <property type="entry name" value="ZINC_FINGER_C2H2_2"/>
    <property type="match status" value="1"/>
</dbReference>
<evidence type="ECO:0000256" key="1">
    <source>
        <dbReference type="PROSITE-ProRule" id="PRU00042"/>
    </source>
</evidence>
<dbReference type="Pfam" id="PF23230">
    <property type="entry name" value="zf-C2H2_13"/>
    <property type="match status" value="1"/>
</dbReference>
<feature type="region of interest" description="Disordered" evidence="2">
    <location>
        <begin position="371"/>
        <end position="416"/>
    </location>
</feature>
<dbReference type="SMART" id="SM00355">
    <property type="entry name" value="ZnF_C2H2"/>
    <property type="match status" value="5"/>
</dbReference>
<dbReference type="Pfam" id="PF13920">
    <property type="entry name" value="zf-C3HC4_3"/>
    <property type="match status" value="1"/>
</dbReference>
<dbReference type="GO" id="GO:0061630">
    <property type="term" value="F:ubiquitin protein ligase activity"/>
    <property type="evidence" value="ECO:0007669"/>
    <property type="project" value="InterPro"/>
</dbReference>
<feature type="domain" description="RING-type" evidence="3">
    <location>
        <begin position="9"/>
        <end position="50"/>
    </location>
</feature>
<dbReference type="SMART" id="SM00184">
    <property type="entry name" value="RING"/>
    <property type="match status" value="1"/>
</dbReference>
<dbReference type="SUPFAM" id="SSF57850">
    <property type="entry name" value="RING/U-box"/>
    <property type="match status" value="1"/>
</dbReference>
<organism evidence="5 6">
    <name type="scientific">Tritrichomonas foetus</name>
    <dbReference type="NCBI Taxonomy" id="1144522"/>
    <lineage>
        <taxon>Eukaryota</taxon>
        <taxon>Metamonada</taxon>
        <taxon>Parabasalia</taxon>
        <taxon>Tritrichomonadida</taxon>
        <taxon>Tritrichomonadidae</taxon>
        <taxon>Tritrichomonas</taxon>
    </lineage>
</organism>
<dbReference type="Gene3D" id="3.30.40.10">
    <property type="entry name" value="Zinc/RING finger domain, C3HC4 (zinc finger)"/>
    <property type="match status" value="1"/>
</dbReference>
<comment type="caution">
    <text evidence="5">The sequence shown here is derived from an EMBL/GenBank/DDBJ whole genome shotgun (WGS) entry which is preliminary data.</text>
</comment>
<gene>
    <name evidence="5" type="ORF">TRFO_06933</name>
</gene>
<dbReference type="InterPro" id="IPR013087">
    <property type="entry name" value="Znf_C2H2_type"/>
</dbReference>
<reference evidence="5" key="1">
    <citation type="submission" date="2016-10" db="EMBL/GenBank/DDBJ databases">
        <authorList>
            <person name="Benchimol M."/>
            <person name="Almeida L.G."/>
            <person name="Vasconcelos A.T."/>
            <person name="Perreira-Neves A."/>
            <person name="Rosa I.A."/>
            <person name="Tasca T."/>
            <person name="Bogo M.R."/>
            <person name="de Souza W."/>
        </authorList>
    </citation>
    <scope>NUCLEOTIDE SEQUENCE [LARGE SCALE GENOMIC DNA]</scope>
    <source>
        <strain evidence="5">K</strain>
    </source>
</reference>
<dbReference type="PANTHER" id="PTHR22938">
    <property type="entry name" value="ZINC FINGER PROTEIN 598"/>
    <property type="match status" value="1"/>
</dbReference>
<keyword evidence="1" id="KW-0863">Zinc-finger</keyword>
<feature type="compositionally biased region" description="Low complexity" evidence="2">
    <location>
        <begin position="389"/>
        <end position="403"/>
    </location>
</feature>
<dbReference type="PANTHER" id="PTHR22938:SF0">
    <property type="entry name" value="E3 UBIQUITIN-PROTEIN LIGASE ZNF598"/>
    <property type="match status" value="1"/>
</dbReference>
<evidence type="ECO:0000313" key="6">
    <source>
        <dbReference type="Proteomes" id="UP000179807"/>
    </source>
</evidence>
<name>A0A1J4JVZ1_9EUKA</name>
<evidence type="ECO:0000259" key="4">
    <source>
        <dbReference type="PROSITE" id="PS50157"/>
    </source>
</evidence>
<dbReference type="Proteomes" id="UP000179807">
    <property type="component" value="Unassembled WGS sequence"/>
</dbReference>
<protein>
    <submittedName>
        <fullName evidence="5">Zinc finger, C2H2 type family protein</fullName>
    </submittedName>
</protein>
<proteinExistence type="predicted"/>
<dbReference type="GO" id="GO:0016567">
    <property type="term" value="P:protein ubiquitination"/>
    <property type="evidence" value="ECO:0007669"/>
    <property type="project" value="TreeGrafter"/>
</dbReference>
<dbReference type="GeneID" id="94828097"/>
<evidence type="ECO:0000256" key="2">
    <source>
        <dbReference type="SAM" id="MobiDB-lite"/>
    </source>
</evidence>
<dbReference type="InterPro" id="IPR013083">
    <property type="entry name" value="Znf_RING/FYVE/PHD"/>
</dbReference>
<dbReference type="InterPro" id="IPR001841">
    <property type="entry name" value="Znf_RING"/>
</dbReference>
<sequence>MTEEVIEDCLICLEPMTRRVLLPCGHSPACLRCFITFNQCYGKRMCPFCQREISDDPIVTDSPVNMSYTTELFLDYKHDHEFHVFYKNPAVIDELKQYSKFKCQTCGFNARNFNTLSNHLKAHKLNTCKICHTANRFLPSQTPTYTQPEFKKHLKQHPKCPVCPFIAFDQSGLSEHMRENHFRCDICAEQGKILWFENLDLIQVHFHTEHFACTDPMCVQQGFIVFATEVELQMHRMNVHDDKTPIHLDFKEEKPKREPDYRAEHKKRIQAAKKKLGNSLRNHLQNDNDKCQKVFNLLDKLQTKKISVHNFLKQFHAICGESADILFCDVVAAIGSAPIRSELVKARTGIRPCRLPNSYSLPMMEHKNDFPSIENEAQQRPPPPPPAQPEQKSIPKPKPQQQGPKKKPKKVIITSF</sequence>
<dbReference type="PROSITE" id="PS50089">
    <property type="entry name" value="ZF_RING_2"/>
    <property type="match status" value="1"/>
</dbReference>
<keyword evidence="6" id="KW-1185">Reference proteome</keyword>
<dbReference type="OrthoDB" id="3838338at2759"/>